<accession>A0A836CRA8</accession>
<comment type="cofactor">
    <cofactor evidence="6">
        <name>[2Fe-2S] cluster</name>
        <dbReference type="ChEBI" id="CHEBI:190135"/>
    </cofactor>
</comment>
<organism evidence="9 10">
    <name type="scientific">Tribonema minus</name>
    <dbReference type="NCBI Taxonomy" id="303371"/>
    <lineage>
        <taxon>Eukaryota</taxon>
        <taxon>Sar</taxon>
        <taxon>Stramenopiles</taxon>
        <taxon>Ochrophyta</taxon>
        <taxon>PX clade</taxon>
        <taxon>Xanthophyceae</taxon>
        <taxon>Tribonematales</taxon>
        <taxon>Tribonemataceae</taxon>
        <taxon>Tribonema</taxon>
    </lineage>
</organism>
<keyword evidence="5" id="KW-0411">Iron-sulfur</keyword>
<dbReference type="InterPro" id="IPR012675">
    <property type="entry name" value="Beta-grasp_dom_sf"/>
</dbReference>
<dbReference type="PANTHER" id="PTHR23426">
    <property type="entry name" value="FERREDOXIN/ADRENODOXIN"/>
    <property type="match status" value="1"/>
</dbReference>
<feature type="signal peptide" evidence="7">
    <location>
        <begin position="1"/>
        <end position="20"/>
    </location>
</feature>
<evidence type="ECO:0000313" key="10">
    <source>
        <dbReference type="Proteomes" id="UP000664859"/>
    </source>
</evidence>
<dbReference type="Pfam" id="PF00111">
    <property type="entry name" value="Fer2"/>
    <property type="match status" value="1"/>
</dbReference>
<evidence type="ECO:0000313" key="9">
    <source>
        <dbReference type="EMBL" id="KAG5192761.1"/>
    </source>
</evidence>
<evidence type="ECO:0000256" key="5">
    <source>
        <dbReference type="ARBA" id="ARBA00023014"/>
    </source>
</evidence>
<evidence type="ECO:0000256" key="7">
    <source>
        <dbReference type="SAM" id="SignalP"/>
    </source>
</evidence>
<protein>
    <recommendedName>
        <fullName evidence="8">2Fe-2S ferredoxin-type domain-containing protein</fullName>
    </recommendedName>
</protein>
<name>A0A836CRA8_9STRA</name>
<sequence length="285" mass="30825">MALHTCPSASLRLWLASTSALSLSRRSVAAAAADEPVNADGVSLEGIYKRLKIEILDLDEGIIGLESRDPAFGIEIVRGLVLIGDVGGNAAESGLINTGDTLTYVGNEAARDMTRVEGQDYDTTVAALGKYADLAEITLVLKRLVQRKTLEVTFETPTAYAEDGTAVEWGGQGVQMLAGSNLRSEMIRRDIPVYDAKTRRFDQPYATGNCGGEGICGTCFVEVQEGAELLSPPDGLENMVMRNLPRRWRLSCRTVVGGKNEAGQVRLRSIPQSAYVAERKRDTRS</sequence>
<proteinExistence type="inferred from homology"/>
<evidence type="ECO:0000256" key="3">
    <source>
        <dbReference type="ARBA" id="ARBA00022723"/>
    </source>
</evidence>
<dbReference type="GO" id="GO:0140647">
    <property type="term" value="P:P450-containing electron transport chain"/>
    <property type="evidence" value="ECO:0007669"/>
    <property type="project" value="InterPro"/>
</dbReference>
<keyword evidence="7" id="KW-0732">Signal</keyword>
<dbReference type="InterPro" id="IPR001055">
    <property type="entry name" value="Adrenodoxin-like"/>
</dbReference>
<comment type="caution">
    <text evidence="9">The sequence shown here is derived from an EMBL/GenBank/DDBJ whole genome shotgun (WGS) entry which is preliminary data.</text>
</comment>
<dbReference type="InterPro" id="IPR036010">
    <property type="entry name" value="2Fe-2S_ferredoxin-like_sf"/>
</dbReference>
<dbReference type="GO" id="GO:0005739">
    <property type="term" value="C:mitochondrion"/>
    <property type="evidence" value="ECO:0007669"/>
    <property type="project" value="TreeGrafter"/>
</dbReference>
<dbReference type="Proteomes" id="UP000664859">
    <property type="component" value="Unassembled WGS sequence"/>
</dbReference>
<dbReference type="AlphaFoldDB" id="A0A836CRA8"/>
<reference evidence="9" key="1">
    <citation type="submission" date="2021-02" db="EMBL/GenBank/DDBJ databases">
        <title>First Annotated Genome of the Yellow-green Alga Tribonema minus.</title>
        <authorList>
            <person name="Mahan K.M."/>
        </authorList>
    </citation>
    <scope>NUCLEOTIDE SEQUENCE</scope>
    <source>
        <strain evidence="9">UTEX B ZZ1240</strain>
    </source>
</reference>
<dbReference type="GO" id="GO:0046872">
    <property type="term" value="F:metal ion binding"/>
    <property type="evidence" value="ECO:0007669"/>
    <property type="project" value="UniProtKB-KW"/>
</dbReference>
<evidence type="ECO:0000256" key="2">
    <source>
        <dbReference type="ARBA" id="ARBA00022714"/>
    </source>
</evidence>
<evidence type="ECO:0000256" key="4">
    <source>
        <dbReference type="ARBA" id="ARBA00023004"/>
    </source>
</evidence>
<keyword evidence="2" id="KW-0001">2Fe-2S</keyword>
<keyword evidence="10" id="KW-1185">Reference proteome</keyword>
<evidence type="ECO:0000256" key="6">
    <source>
        <dbReference type="ARBA" id="ARBA00034078"/>
    </source>
</evidence>
<dbReference type="Gene3D" id="3.10.20.30">
    <property type="match status" value="1"/>
</dbReference>
<keyword evidence="3" id="KW-0479">Metal-binding</keyword>
<dbReference type="EMBL" id="JAFCMP010000002">
    <property type="protein sequence ID" value="KAG5192761.1"/>
    <property type="molecule type" value="Genomic_DNA"/>
</dbReference>
<dbReference type="CDD" id="cd00207">
    <property type="entry name" value="fer2"/>
    <property type="match status" value="1"/>
</dbReference>
<dbReference type="PANTHER" id="PTHR23426:SF65">
    <property type="entry name" value="FERREDOXIN-2, MITOCHONDRIAL"/>
    <property type="match status" value="1"/>
</dbReference>
<evidence type="ECO:0000259" key="8">
    <source>
        <dbReference type="Pfam" id="PF00111"/>
    </source>
</evidence>
<dbReference type="SUPFAM" id="SSF54292">
    <property type="entry name" value="2Fe-2S ferredoxin-like"/>
    <property type="match status" value="1"/>
</dbReference>
<feature type="domain" description="2Fe-2S ferredoxin-type" evidence="8">
    <location>
        <begin position="209"/>
        <end position="256"/>
    </location>
</feature>
<gene>
    <name evidence="9" type="ORF">JKP88DRAFT_269265</name>
</gene>
<feature type="chain" id="PRO_5032545883" description="2Fe-2S ferredoxin-type domain-containing protein" evidence="7">
    <location>
        <begin position="21"/>
        <end position="285"/>
    </location>
</feature>
<dbReference type="OrthoDB" id="5987010at2759"/>
<dbReference type="GO" id="GO:0009055">
    <property type="term" value="F:electron transfer activity"/>
    <property type="evidence" value="ECO:0007669"/>
    <property type="project" value="TreeGrafter"/>
</dbReference>
<dbReference type="InterPro" id="IPR001041">
    <property type="entry name" value="2Fe-2S_ferredoxin-type"/>
</dbReference>
<evidence type="ECO:0000256" key="1">
    <source>
        <dbReference type="ARBA" id="ARBA00010914"/>
    </source>
</evidence>
<dbReference type="GO" id="GO:0051537">
    <property type="term" value="F:2 iron, 2 sulfur cluster binding"/>
    <property type="evidence" value="ECO:0007669"/>
    <property type="project" value="UniProtKB-KW"/>
</dbReference>
<comment type="similarity">
    <text evidence="1">Belongs to the adrenodoxin/putidaredoxin family.</text>
</comment>
<keyword evidence="4" id="KW-0408">Iron</keyword>